<dbReference type="Pfam" id="PF00533">
    <property type="entry name" value="BRCT"/>
    <property type="match status" value="1"/>
</dbReference>
<dbReference type="SUPFAM" id="SSF56091">
    <property type="entry name" value="DNA ligase/mRNA capping enzyme, catalytic domain"/>
    <property type="match status" value="1"/>
</dbReference>
<dbReference type="InterPro" id="IPR013839">
    <property type="entry name" value="DNAligase_adenylation"/>
</dbReference>
<dbReference type="CDD" id="cd17748">
    <property type="entry name" value="BRCT_DNA_ligase_like"/>
    <property type="match status" value="1"/>
</dbReference>
<dbReference type="Gene3D" id="1.10.150.20">
    <property type="entry name" value="5' to 3' exonuclease, C-terminal subdomain"/>
    <property type="match status" value="2"/>
</dbReference>
<comment type="catalytic activity">
    <reaction evidence="11 12">
        <text>NAD(+) + (deoxyribonucleotide)n-3'-hydroxyl + 5'-phospho-(deoxyribonucleotide)m = (deoxyribonucleotide)n+m + AMP + beta-nicotinamide D-nucleotide.</text>
        <dbReference type="EC" id="6.5.1.2"/>
    </reaction>
</comment>
<sequence>MDPMFTMEQLVAELNKYSYHYYTLDKPLVSDKEYDVLYDQLVALEKESGMTLPDSPTQRVGGELLKGFAQHRHLAPLWSLDKAQNIEQLGSWNARATRLVADYNSKNPHNPLPELSYAVELKFDGLTLNLTYTDGRLVQAATRGNGVIGEGILAQVKTIKSVPLSIPYTDGTIEVQGEGIMNLSVLESYNQTAAEPLKNARNAAAGALRNLNPRTTAERRLSAFFYNVGYSDDIQFDSHKEMMDFLRDNHFKVNPFITYFQNFDDVMEQLQDIQERRSSLDYLIDGAVIKIVDMRTREALGYTDKFPRWAVAYKFEAEETTTVLESVSWEVGRTGKITPVARVAAVELAGVTVQNCTLNNIGDIERKNLKHALGTRVFIRRSNDVIPEILGKVTEESDGEEIIYPEHCPACGFPLEQRGAHLFCNNRLDCKPQIIGKITHFASRDAMDIETFSVMTAEQLYNELNVREPADLYTLTFEDLIKLDRFGEKKANNLLASLEKSKSRDLASFLFALGIPNTGKSTTKMLADHYRDLHAVMNATAEELIALPDVGGIVADSIVGFFADPFIKTGIEKMLSLGVEAKAPEAPRVVSTDSFFSGKTVVLTGTLHQLTRDEAAEKLEALGAKVTGSVSKKTDLVIAGEKAGSKLAKAQQLGIQVIEDEDEFVRLLNAEA</sequence>
<evidence type="ECO:0000256" key="6">
    <source>
        <dbReference type="ARBA" id="ARBA00022833"/>
    </source>
</evidence>
<dbReference type="Gene3D" id="2.40.50.140">
    <property type="entry name" value="Nucleic acid-binding proteins"/>
    <property type="match status" value="1"/>
</dbReference>
<evidence type="ECO:0000256" key="1">
    <source>
        <dbReference type="ARBA" id="ARBA00004067"/>
    </source>
</evidence>
<dbReference type="InterPro" id="IPR010994">
    <property type="entry name" value="RuvA_2-like"/>
</dbReference>
<dbReference type="GO" id="GO:0006260">
    <property type="term" value="P:DNA replication"/>
    <property type="evidence" value="ECO:0007669"/>
    <property type="project" value="UniProtKB-KW"/>
</dbReference>
<keyword evidence="6 12" id="KW-0862">Zinc</keyword>
<dbReference type="PANTHER" id="PTHR23389:SF9">
    <property type="entry name" value="DNA LIGASE"/>
    <property type="match status" value="1"/>
</dbReference>
<dbReference type="SUPFAM" id="SSF47781">
    <property type="entry name" value="RuvA domain 2-like"/>
    <property type="match status" value="1"/>
</dbReference>
<dbReference type="InterPro" id="IPR001679">
    <property type="entry name" value="DNA_ligase"/>
</dbReference>
<feature type="binding site" evidence="12">
    <location>
        <position position="424"/>
    </location>
    <ligand>
        <name>Zn(2+)</name>
        <dbReference type="ChEBI" id="CHEBI:29105"/>
    </ligand>
</feature>
<keyword evidence="9 12" id="KW-0234">DNA repair</keyword>
<keyword evidence="8 12" id="KW-0520">NAD</keyword>
<keyword evidence="2 12" id="KW-0436">Ligase</keyword>
<evidence type="ECO:0000256" key="5">
    <source>
        <dbReference type="ARBA" id="ARBA00022763"/>
    </source>
</evidence>
<dbReference type="GO" id="GO:0003677">
    <property type="term" value="F:DNA binding"/>
    <property type="evidence" value="ECO:0007669"/>
    <property type="project" value="InterPro"/>
</dbReference>
<evidence type="ECO:0000256" key="4">
    <source>
        <dbReference type="ARBA" id="ARBA00022723"/>
    </source>
</evidence>
<dbReference type="Gene3D" id="3.30.470.30">
    <property type="entry name" value="DNA ligase/mRNA capping enzyme"/>
    <property type="match status" value="1"/>
</dbReference>
<evidence type="ECO:0000259" key="13">
    <source>
        <dbReference type="PROSITE" id="PS50172"/>
    </source>
</evidence>
<evidence type="ECO:0000256" key="8">
    <source>
        <dbReference type="ARBA" id="ARBA00023027"/>
    </source>
</evidence>
<dbReference type="InterPro" id="IPR041663">
    <property type="entry name" value="DisA/LigA_HHH"/>
</dbReference>
<keyword evidence="10 12" id="KW-0464">Manganese</keyword>
<evidence type="ECO:0000256" key="7">
    <source>
        <dbReference type="ARBA" id="ARBA00022842"/>
    </source>
</evidence>
<feature type="binding site" evidence="12">
    <location>
        <position position="411"/>
    </location>
    <ligand>
        <name>Zn(2+)</name>
        <dbReference type="ChEBI" id="CHEBI:29105"/>
    </ligand>
</feature>
<gene>
    <name evidence="12 14" type="primary">ligA</name>
    <name evidence="14" type="ORF">GRF59_24090</name>
</gene>
<organism evidence="14 15">
    <name type="scientific">Paenibacillus dendrobii</name>
    <dbReference type="NCBI Taxonomy" id="2691084"/>
    <lineage>
        <taxon>Bacteria</taxon>
        <taxon>Bacillati</taxon>
        <taxon>Bacillota</taxon>
        <taxon>Bacilli</taxon>
        <taxon>Bacillales</taxon>
        <taxon>Paenibacillaceae</taxon>
        <taxon>Paenibacillus</taxon>
    </lineage>
</organism>
<dbReference type="EC" id="6.5.1.2" evidence="12"/>
<dbReference type="NCBIfam" id="NF005932">
    <property type="entry name" value="PRK07956.1"/>
    <property type="match status" value="1"/>
</dbReference>
<feature type="binding site" evidence="12">
    <location>
        <position position="430"/>
    </location>
    <ligand>
        <name>Zn(2+)</name>
        <dbReference type="ChEBI" id="CHEBI:29105"/>
    </ligand>
</feature>
<feature type="active site" description="N6-AMP-lysine intermediate" evidence="12">
    <location>
        <position position="122"/>
    </location>
</feature>
<evidence type="ECO:0000256" key="2">
    <source>
        <dbReference type="ARBA" id="ARBA00022598"/>
    </source>
</evidence>
<dbReference type="InterPro" id="IPR004150">
    <property type="entry name" value="NAD_DNA_ligase_OB"/>
</dbReference>
<dbReference type="Pfam" id="PF12826">
    <property type="entry name" value="HHH_2"/>
    <property type="match status" value="1"/>
</dbReference>
<comment type="caution">
    <text evidence="14">The sequence shown here is derived from an EMBL/GenBank/DDBJ whole genome shotgun (WGS) entry which is preliminary data.</text>
</comment>
<keyword evidence="3 12" id="KW-0235">DNA replication</keyword>
<evidence type="ECO:0000256" key="12">
    <source>
        <dbReference type="HAMAP-Rule" id="MF_01588"/>
    </source>
</evidence>
<evidence type="ECO:0000256" key="3">
    <source>
        <dbReference type="ARBA" id="ARBA00022705"/>
    </source>
</evidence>
<dbReference type="SMART" id="SM00278">
    <property type="entry name" value="HhH1"/>
    <property type="match status" value="3"/>
</dbReference>
<reference evidence="14 15" key="1">
    <citation type="submission" date="2019-12" db="EMBL/GenBank/DDBJ databases">
        <title>Paenibacillus sp. nov., an endophytic bacterium isolated from the stem of Dendrobium.</title>
        <authorList>
            <person name="Zhao R."/>
        </authorList>
    </citation>
    <scope>NUCLEOTIDE SEQUENCE [LARGE SCALE GENOMIC DNA]</scope>
    <source>
        <strain evidence="14 15">HJL G12</strain>
    </source>
</reference>
<feature type="binding site" evidence="12">
    <location>
        <position position="314"/>
    </location>
    <ligand>
        <name>NAD(+)</name>
        <dbReference type="ChEBI" id="CHEBI:57540"/>
    </ligand>
</feature>
<dbReference type="SUPFAM" id="SSF50249">
    <property type="entry name" value="Nucleic acid-binding proteins"/>
    <property type="match status" value="1"/>
</dbReference>
<dbReference type="FunFam" id="1.10.150.20:FF:000007">
    <property type="entry name" value="DNA ligase"/>
    <property type="match status" value="1"/>
</dbReference>
<dbReference type="InterPro" id="IPR001357">
    <property type="entry name" value="BRCT_dom"/>
</dbReference>
<dbReference type="InterPro" id="IPR012340">
    <property type="entry name" value="NA-bd_OB-fold"/>
</dbReference>
<dbReference type="EMBL" id="WUBI01000004">
    <property type="protein sequence ID" value="MWV46695.1"/>
    <property type="molecule type" value="Genomic_DNA"/>
</dbReference>
<dbReference type="Pfam" id="PF03120">
    <property type="entry name" value="OB_DNA_ligase"/>
    <property type="match status" value="1"/>
</dbReference>
<keyword evidence="7 12" id="KW-0460">Magnesium</keyword>
<feature type="binding site" evidence="12">
    <location>
        <position position="408"/>
    </location>
    <ligand>
        <name>Zn(2+)</name>
        <dbReference type="ChEBI" id="CHEBI:29105"/>
    </ligand>
</feature>
<evidence type="ECO:0000256" key="10">
    <source>
        <dbReference type="ARBA" id="ARBA00023211"/>
    </source>
</evidence>
<dbReference type="AlphaFoldDB" id="A0A7X3IPU2"/>
<keyword evidence="4 12" id="KW-0479">Metal-binding</keyword>
<feature type="binding site" evidence="12">
    <location>
        <position position="178"/>
    </location>
    <ligand>
        <name>NAD(+)</name>
        <dbReference type="ChEBI" id="CHEBI:57540"/>
    </ligand>
</feature>
<dbReference type="Gene3D" id="3.40.50.10190">
    <property type="entry name" value="BRCT domain"/>
    <property type="match status" value="1"/>
</dbReference>
<comment type="cofactor">
    <cofactor evidence="12">
        <name>Mg(2+)</name>
        <dbReference type="ChEBI" id="CHEBI:18420"/>
    </cofactor>
    <cofactor evidence="12">
        <name>Mn(2+)</name>
        <dbReference type="ChEBI" id="CHEBI:29035"/>
    </cofactor>
</comment>
<dbReference type="CDD" id="cd00114">
    <property type="entry name" value="LIGANc"/>
    <property type="match status" value="1"/>
</dbReference>
<feature type="binding site" evidence="12">
    <location>
        <begin position="79"/>
        <end position="80"/>
    </location>
    <ligand>
        <name>NAD(+)</name>
        <dbReference type="ChEBI" id="CHEBI:57540"/>
    </ligand>
</feature>
<dbReference type="GO" id="GO:0006281">
    <property type="term" value="P:DNA repair"/>
    <property type="evidence" value="ECO:0007669"/>
    <property type="project" value="UniProtKB-KW"/>
</dbReference>
<keyword evidence="5 12" id="KW-0227">DNA damage</keyword>
<keyword evidence="15" id="KW-1185">Reference proteome</keyword>
<dbReference type="SUPFAM" id="SSF52113">
    <property type="entry name" value="BRCT domain"/>
    <property type="match status" value="1"/>
</dbReference>
<dbReference type="Proteomes" id="UP000460318">
    <property type="component" value="Unassembled WGS sequence"/>
</dbReference>
<evidence type="ECO:0000313" key="14">
    <source>
        <dbReference type="EMBL" id="MWV46695.1"/>
    </source>
</evidence>
<dbReference type="InterPro" id="IPR003583">
    <property type="entry name" value="Hlx-hairpin-Hlx_DNA-bd_motif"/>
</dbReference>
<protein>
    <recommendedName>
        <fullName evidence="12">DNA ligase</fullName>
        <ecNumber evidence="12">6.5.1.2</ecNumber>
    </recommendedName>
    <alternativeName>
        <fullName evidence="12">Polydeoxyribonucleotide synthase [NAD(+)]</fullName>
    </alternativeName>
</protein>
<dbReference type="InterPro" id="IPR036420">
    <property type="entry name" value="BRCT_dom_sf"/>
</dbReference>
<dbReference type="RefSeq" id="WP_160500255.1">
    <property type="nucleotide sequence ID" value="NZ_WUBI01000004.1"/>
</dbReference>
<dbReference type="PROSITE" id="PS50172">
    <property type="entry name" value="BRCT"/>
    <property type="match status" value="1"/>
</dbReference>
<proteinExistence type="inferred from homology"/>
<comment type="similarity">
    <text evidence="12">Belongs to the NAD-dependent DNA ligase family. LigA subfamily.</text>
</comment>
<feature type="domain" description="BRCT" evidence="13">
    <location>
        <begin position="591"/>
        <end position="672"/>
    </location>
</feature>
<dbReference type="HAMAP" id="MF_01588">
    <property type="entry name" value="DNA_ligase_A"/>
    <property type="match status" value="1"/>
</dbReference>
<accession>A0A7X3IPU2</accession>
<evidence type="ECO:0000256" key="9">
    <source>
        <dbReference type="ARBA" id="ARBA00023204"/>
    </source>
</evidence>
<dbReference type="GO" id="GO:0003911">
    <property type="term" value="F:DNA ligase (NAD+) activity"/>
    <property type="evidence" value="ECO:0007669"/>
    <property type="project" value="UniProtKB-UniRule"/>
</dbReference>
<dbReference type="NCBIfam" id="TIGR00575">
    <property type="entry name" value="dnlj"/>
    <property type="match status" value="1"/>
</dbReference>
<evidence type="ECO:0000313" key="15">
    <source>
        <dbReference type="Proteomes" id="UP000460318"/>
    </source>
</evidence>
<feature type="binding site" evidence="12">
    <location>
        <position position="143"/>
    </location>
    <ligand>
        <name>NAD(+)</name>
        <dbReference type="ChEBI" id="CHEBI:57540"/>
    </ligand>
</feature>
<name>A0A7X3IPU2_9BACL</name>
<dbReference type="GO" id="GO:0005829">
    <property type="term" value="C:cytosol"/>
    <property type="evidence" value="ECO:0007669"/>
    <property type="project" value="TreeGrafter"/>
</dbReference>
<dbReference type="Pfam" id="PF01653">
    <property type="entry name" value="DNA_ligase_aden"/>
    <property type="match status" value="1"/>
</dbReference>
<dbReference type="PIRSF" id="PIRSF001604">
    <property type="entry name" value="LigA"/>
    <property type="match status" value="1"/>
</dbReference>
<comment type="function">
    <text evidence="1 12">DNA ligase that catalyzes the formation of phosphodiester linkages between 5'-phosphoryl and 3'-hydroxyl groups in double-stranded DNA using NAD as a coenzyme and as the energy source for the reaction. It is essential for DNA replication and repair of damaged DNA.</text>
</comment>
<feature type="binding site" evidence="12">
    <location>
        <position position="290"/>
    </location>
    <ligand>
        <name>NAD(+)</name>
        <dbReference type="ChEBI" id="CHEBI:57540"/>
    </ligand>
</feature>
<dbReference type="InterPro" id="IPR013840">
    <property type="entry name" value="DNAligase_N"/>
</dbReference>
<evidence type="ECO:0000256" key="11">
    <source>
        <dbReference type="ARBA" id="ARBA00034005"/>
    </source>
</evidence>
<dbReference type="PANTHER" id="PTHR23389">
    <property type="entry name" value="CHROMOSOME TRANSMISSION FIDELITY FACTOR 18"/>
    <property type="match status" value="1"/>
</dbReference>
<dbReference type="Gene3D" id="1.10.287.610">
    <property type="entry name" value="Helix hairpin bin"/>
    <property type="match status" value="1"/>
</dbReference>
<dbReference type="GO" id="GO:0046872">
    <property type="term" value="F:metal ion binding"/>
    <property type="evidence" value="ECO:0007669"/>
    <property type="project" value="UniProtKB-KW"/>
</dbReference>
<feature type="binding site" evidence="12">
    <location>
        <position position="120"/>
    </location>
    <ligand>
        <name>NAD(+)</name>
        <dbReference type="ChEBI" id="CHEBI:57540"/>
    </ligand>
</feature>
<feature type="binding site" evidence="12">
    <location>
        <begin position="31"/>
        <end position="35"/>
    </location>
    <ligand>
        <name>NAD(+)</name>
        <dbReference type="ChEBI" id="CHEBI:57540"/>
    </ligand>
</feature>
<dbReference type="SMART" id="SM00292">
    <property type="entry name" value="BRCT"/>
    <property type="match status" value="1"/>
</dbReference>
<dbReference type="SMART" id="SM00532">
    <property type="entry name" value="LIGANc"/>
    <property type="match status" value="1"/>
</dbReference>